<accession>A0A6J1FVU0</accession>
<dbReference type="PANTHER" id="PTHR31228">
    <property type="entry name" value="CYSTATIN/MONELLIN SUPERFAMILY PROTEIN"/>
    <property type="match status" value="1"/>
</dbReference>
<evidence type="ECO:0000259" key="3">
    <source>
        <dbReference type="Pfam" id="PF00031"/>
    </source>
</evidence>
<dbReference type="InterPro" id="IPR046350">
    <property type="entry name" value="Cystatin_sf"/>
</dbReference>
<dbReference type="Pfam" id="PF00031">
    <property type="entry name" value="Cystatin"/>
    <property type="match status" value="1"/>
</dbReference>
<dbReference type="NCBIfam" id="TIGR01638">
    <property type="entry name" value="Atha_cystat_rel"/>
    <property type="match status" value="1"/>
</dbReference>
<feature type="domain" description="Cystatin" evidence="3">
    <location>
        <begin position="142"/>
        <end position="188"/>
    </location>
</feature>
<evidence type="ECO:0000256" key="1">
    <source>
        <dbReference type="ARBA" id="ARBA00022690"/>
    </source>
</evidence>
<dbReference type="GeneID" id="111447329"/>
<dbReference type="AlphaFoldDB" id="A0A6J1FVU0"/>
<dbReference type="GO" id="GO:0004869">
    <property type="term" value="F:cysteine-type endopeptidase inhibitor activity"/>
    <property type="evidence" value="ECO:0007669"/>
    <property type="project" value="UniProtKB-KW"/>
</dbReference>
<dbReference type="SUPFAM" id="SSF54403">
    <property type="entry name" value="Cystatin/monellin"/>
    <property type="match status" value="1"/>
</dbReference>
<gene>
    <name evidence="5" type="primary">LOC111447329</name>
</gene>
<evidence type="ECO:0000313" key="5">
    <source>
        <dbReference type="RefSeq" id="XP_022942205.1"/>
    </source>
</evidence>
<dbReference type="KEGG" id="cmos:111447329"/>
<name>A0A6J1FVU0_CUCMO</name>
<keyword evidence="2" id="KW-0789">Thiol protease inhibitor</keyword>
<organism evidence="4 5">
    <name type="scientific">Cucurbita moschata</name>
    <name type="common">Winter crookneck squash</name>
    <name type="synonym">Cucurbita pepo var. moschata</name>
    <dbReference type="NCBI Taxonomy" id="3662"/>
    <lineage>
        <taxon>Eukaryota</taxon>
        <taxon>Viridiplantae</taxon>
        <taxon>Streptophyta</taxon>
        <taxon>Embryophyta</taxon>
        <taxon>Tracheophyta</taxon>
        <taxon>Spermatophyta</taxon>
        <taxon>Magnoliopsida</taxon>
        <taxon>eudicotyledons</taxon>
        <taxon>Gunneridae</taxon>
        <taxon>Pentapetalae</taxon>
        <taxon>rosids</taxon>
        <taxon>fabids</taxon>
        <taxon>Cucurbitales</taxon>
        <taxon>Cucurbitaceae</taxon>
        <taxon>Cucurbiteae</taxon>
        <taxon>Cucurbita</taxon>
    </lineage>
</organism>
<reference evidence="5" key="1">
    <citation type="submission" date="2025-08" db="UniProtKB">
        <authorList>
            <consortium name="RefSeq"/>
        </authorList>
    </citation>
    <scope>IDENTIFICATION</scope>
    <source>
        <tissue evidence="5">Young leaves</tissue>
    </source>
</reference>
<dbReference type="CDD" id="cd00042">
    <property type="entry name" value="CY"/>
    <property type="match status" value="1"/>
</dbReference>
<dbReference type="PANTHER" id="PTHR31228:SF22">
    <property type="entry name" value="CYSTATIN_MONELLIN SUPERFAMILY PROTEIN"/>
    <property type="match status" value="1"/>
</dbReference>
<keyword evidence="4" id="KW-1185">Reference proteome</keyword>
<dbReference type="InterPro" id="IPR000010">
    <property type="entry name" value="Cystatin_dom"/>
</dbReference>
<dbReference type="Proteomes" id="UP000504609">
    <property type="component" value="Unplaced"/>
</dbReference>
<proteinExistence type="predicted"/>
<evidence type="ECO:0000313" key="4">
    <source>
        <dbReference type="Proteomes" id="UP000504609"/>
    </source>
</evidence>
<evidence type="ECO:0000256" key="2">
    <source>
        <dbReference type="ARBA" id="ARBA00022704"/>
    </source>
</evidence>
<dbReference type="RefSeq" id="XP_022942205.1">
    <property type="nucleotide sequence ID" value="XM_023086437.1"/>
</dbReference>
<sequence length="226" mass="25887">MGALGLQNYHLLSSLQPLFCVCSLRPFVTSLSLFIGLQNSPSSFSIIFPSSLRLLSVNFMKVLRALDLMPSSNHLSEEEEEEIDSDDEFYQDGYHTITKKEEREYFRAVEESEGFDVPDFDKVFSCSFIIPIDMHENSWMLKEVRISANKAIKHYNKENGTNFEVVEIVKANHSGCCGSMYYITFNVKPIGTSAEFPPITFQAKVYYVIPIKDIIDVKLCRPKFFN</sequence>
<protein>
    <submittedName>
        <fullName evidence="5">Uncharacterized protein LOC111447329</fullName>
    </submittedName>
</protein>
<dbReference type="InterPro" id="IPR006525">
    <property type="entry name" value="Cystatin-related_pln"/>
</dbReference>
<dbReference type="Gene3D" id="3.10.450.10">
    <property type="match status" value="1"/>
</dbReference>
<keyword evidence="1" id="KW-0646">Protease inhibitor</keyword>